<comment type="caution">
    <text evidence="7">The sequence shown here is derived from an EMBL/GenBank/DDBJ whole genome shotgun (WGS) entry which is preliminary data.</text>
</comment>
<evidence type="ECO:0000256" key="4">
    <source>
        <dbReference type="ARBA" id="ARBA00023002"/>
    </source>
</evidence>
<organism evidence="7 8">
    <name type="scientific">Nakamurella alba</name>
    <dbReference type="NCBI Taxonomy" id="2665158"/>
    <lineage>
        <taxon>Bacteria</taxon>
        <taxon>Bacillati</taxon>
        <taxon>Actinomycetota</taxon>
        <taxon>Actinomycetes</taxon>
        <taxon>Nakamurellales</taxon>
        <taxon>Nakamurellaceae</taxon>
        <taxon>Nakamurella</taxon>
    </lineage>
</organism>
<dbReference type="RefSeq" id="WP_322098094.1">
    <property type="nucleotide sequence ID" value="NZ_WLYK01000008.1"/>
</dbReference>
<dbReference type="GO" id="GO:0008270">
    <property type="term" value="F:zinc ion binding"/>
    <property type="evidence" value="ECO:0007669"/>
    <property type="project" value="InterPro"/>
</dbReference>
<dbReference type="InterPro" id="IPR020843">
    <property type="entry name" value="ER"/>
</dbReference>
<dbReference type="Gene3D" id="3.90.180.10">
    <property type="entry name" value="Medium-chain alcohol dehydrogenases, catalytic domain"/>
    <property type="match status" value="1"/>
</dbReference>
<accession>A0A7K1FR58</accession>
<keyword evidence="4" id="KW-0560">Oxidoreductase</keyword>
<comment type="similarity">
    <text evidence="5">Belongs to the zinc-containing alcohol dehydrogenase family.</text>
</comment>
<proteinExistence type="inferred from homology"/>
<feature type="domain" description="Enoyl reductase (ER)" evidence="6">
    <location>
        <begin position="11"/>
        <end position="342"/>
    </location>
</feature>
<dbReference type="GO" id="GO:0016491">
    <property type="term" value="F:oxidoreductase activity"/>
    <property type="evidence" value="ECO:0007669"/>
    <property type="project" value="UniProtKB-KW"/>
</dbReference>
<dbReference type="Pfam" id="PF08240">
    <property type="entry name" value="ADH_N"/>
    <property type="match status" value="1"/>
</dbReference>
<dbReference type="PANTHER" id="PTHR43401">
    <property type="entry name" value="L-THREONINE 3-DEHYDROGENASE"/>
    <property type="match status" value="1"/>
</dbReference>
<dbReference type="InterPro" id="IPR013149">
    <property type="entry name" value="ADH-like_C"/>
</dbReference>
<dbReference type="PROSITE" id="PS00059">
    <property type="entry name" value="ADH_ZINC"/>
    <property type="match status" value="1"/>
</dbReference>
<dbReference type="Gene3D" id="3.40.50.720">
    <property type="entry name" value="NAD(P)-binding Rossmann-like Domain"/>
    <property type="match status" value="1"/>
</dbReference>
<keyword evidence="2 5" id="KW-0479">Metal-binding</keyword>
<evidence type="ECO:0000256" key="5">
    <source>
        <dbReference type="RuleBase" id="RU361277"/>
    </source>
</evidence>
<evidence type="ECO:0000313" key="7">
    <source>
        <dbReference type="EMBL" id="MTD15849.1"/>
    </source>
</evidence>
<dbReference type="CDD" id="cd08260">
    <property type="entry name" value="Zn_ADH6"/>
    <property type="match status" value="1"/>
</dbReference>
<evidence type="ECO:0000256" key="3">
    <source>
        <dbReference type="ARBA" id="ARBA00022833"/>
    </source>
</evidence>
<dbReference type="InterPro" id="IPR013154">
    <property type="entry name" value="ADH-like_N"/>
</dbReference>
<dbReference type="InterPro" id="IPR011032">
    <property type="entry name" value="GroES-like_sf"/>
</dbReference>
<dbReference type="InterPro" id="IPR002328">
    <property type="entry name" value="ADH_Zn_CS"/>
</dbReference>
<protein>
    <submittedName>
        <fullName evidence="7">Alcohol dehydrogenase catalytic domain-containing protein</fullName>
    </submittedName>
</protein>
<dbReference type="InterPro" id="IPR050129">
    <property type="entry name" value="Zn_alcohol_dh"/>
</dbReference>
<comment type="cofactor">
    <cofactor evidence="1 5">
        <name>Zn(2+)</name>
        <dbReference type="ChEBI" id="CHEBI:29105"/>
    </cofactor>
</comment>
<keyword evidence="3 5" id="KW-0862">Zinc</keyword>
<gene>
    <name evidence="7" type="ORF">GIS00_18090</name>
</gene>
<dbReference type="PANTHER" id="PTHR43401:SF5">
    <property type="entry name" value="ALCOHOL DEHYDROGENASE-RELATED"/>
    <property type="match status" value="1"/>
</dbReference>
<dbReference type="InterPro" id="IPR036291">
    <property type="entry name" value="NAD(P)-bd_dom_sf"/>
</dbReference>
<dbReference type="Proteomes" id="UP000460221">
    <property type="component" value="Unassembled WGS sequence"/>
</dbReference>
<dbReference type="EMBL" id="WLYK01000008">
    <property type="protein sequence ID" value="MTD15849.1"/>
    <property type="molecule type" value="Genomic_DNA"/>
</dbReference>
<dbReference type="Pfam" id="PF00107">
    <property type="entry name" value="ADH_zinc_N"/>
    <property type="match status" value="1"/>
</dbReference>
<evidence type="ECO:0000313" key="8">
    <source>
        <dbReference type="Proteomes" id="UP000460221"/>
    </source>
</evidence>
<evidence type="ECO:0000259" key="6">
    <source>
        <dbReference type="SMART" id="SM00829"/>
    </source>
</evidence>
<evidence type="ECO:0000256" key="1">
    <source>
        <dbReference type="ARBA" id="ARBA00001947"/>
    </source>
</evidence>
<dbReference type="AlphaFoldDB" id="A0A7K1FR58"/>
<keyword evidence="8" id="KW-1185">Reference proteome</keyword>
<sequence length="344" mass="35104">MRALQYQEYDGPLRTVELDEPACPADGVLVAVGATGVCRSDWHAWRGHDPVVLPHVPGHEFAGTVTAVGPEVTGWAVGDRVTAPFVLGCGICEYCLAGDPQVCPDQQQPGFTYAGSFADRVAVPHVATNLVALPDEISFATAASLGCRFATAFRALTGHGGLGPGQWLAVHGCGGVGLSAILIGVALGAQVVAVDTNPAARDLAVELGAAVVVDPGVVGDTAAAVHDLTGGGAHVSIDAIGHPAVAAASVRSLRRRGRHVQVGLLLGENAMTALPMDRVVAWELSVHGSHGMAAADYPAMLALIASGRLDPGRLVRRTLPLSEAEGILAELDGTPGPGITVLIP</sequence>
<reference evidence="7 8" key="1">
    <citation type="submission" date="2019-11" db="EMBL/GenBank/DDBJ databases">
        <authorList>
            <person name="Jiang L.-Q."/>
        </authorList>
    </citation>
    <scope>NUCLEOTIDE SEQUENCE [LARGE SCALE GENOMIC DNA]</scope>
    <source>
        <strain evidence="7 8">YIM 132087</strain>
    </source>
</reference>
<dbReference type="SUPFAM" id="SSF51735">
    <property type="entry name" value="NAD(P)-binding Rossmann-fold domains"/>
    <property type="match status" value="1"/>
</dbReference>
<evidence type="ECO:0000256" key="2">
    <source>
        <dbReference type="ARBA" id="ARBA00022723"/>
    </source>
</evidence>
<name>A0A7K1FR58_9ACTN</name>
<dbReference type="SUPFAM" id="SSF50129">
    <property type="entry name" value="GroES-like"/>
    <property type="match status" value="1"/>
</dbReference>
<dbReference type="SMART" id="SM00829">
    <property type="entry name" value="PKS_ER"/>
    <property type="match status" value="1"/>
</dbReference>